<evidence type="ECO:0000256" key="1">
    <source>
        <dbReference type="ARBA" id="ARBA00011073"/>
    </source>
</evidence>
<dbReference type="Pfam" id="PF00082">
    <property type="entry name" value="Peptidase_S8"/>
    <property type="match status" value="1"/>
</dbReference>
<evidence type="ECO:0000313" key="8">
    <source>
        <dbReference type="EMBL" id="SMP03174.1"/>
    </source>
</evidence>
<sequence length="463" mass="49851">MRKNRFKWLSLSTAVLLCTSVLTIMGGGQSSVAANESQPHQKRVVVKLKDHLVPSYQDGVEKTIRAKDKTASLPNLKMERLFRSIEPNRLHNMIHAKQASPDLMQYYAVTVPKGMDAEQLAKQYERSSLVELAYVEGTPVQPPAVTPQDDPRSGNQGYLKPAPEGIDAHFAWTKAGGDGSGITFVDLEQGWELNHEDLAAKRIQLISGVNKAYHSHGTAVLGEVVAVDNTLGDIGITPNATAKVVSQWRTQSTYSTADAILSAVNTMKPGDVLLLEAQTTAPGYNTYLPVEVEPAVFDAIRTGTDRGITIVEAAGNGANDLDAYKDSQGKYVLNRNSPDFRDSGAIMVGAASSGTVHKRLSFSNYGSRIDCYGWGENIDTTYGNLGETNRYTTSFNGTSGASPIVAGAAVAVQGAAYAKYQSHYSPATLRSILSNPQFGTPSANPSTDKIGVMPDLKKILYSF</sequence>
<gene>
    <name evidence="8" type="ORF">SAMN06265361_101419</name>
</gene>
<feature type="signal peptide" evidence="6">
    <location>
        <begin position="1"/>
        <end position="33"/>
    </location>
</feature>
<dbReference type="InterPro" id="IPR050131">
    <property type="entry name" value="Peptidase_S8_subtilisin-like"/>
</dbReference>
<evidence type="ECO:0000256" key="2">
    <source>
        <dbReference type="ARBA" id="ARBA00022670"/>
    </source>
</evidence>
<comment type="similarity">
    <text evidence="1 5">Belongs to the peptidase S8 family.</text>
</comment>
<evidence type="ECO:0000256" key="3">
    <source>
        <dbReference type="ARBA" id="ARBA00022801"/>
    </source>
</evidence>
<comment type="caution">
    <text evidence="8">The sequence shown here is derived from an EMBL/GenBank/DDBJ whole genome shotgun (WGS) entry which is preliminary data.</text>
</comment>
<dbReference type="EMBL" id="FXTU01000001">
    <property type="protein sequence ID" value="SMP03174.1"/>
    <property type="molecule type" value="Genomic_DNA"/>
</dbReference>
<name>A0AA46AD73_9BACL</name>
<dbReference type="PANTHER" id="PTHR43806">
    <property type="entry name" value="PEPTIDASE S8"/>
    <property type="match status" value="1"/>
</dbReference>
<keyword evidence="4" id="KW-0720">Serine protease</keyword>
<dbReference type="GO" id="GO:0006508">
    <property type="term" value="P:proteolysis"/>
    <property type="evidence" value="ECO:0007669"/>
    <property type="project" value="UniProtKB-KW"/>
</dbReference>
<keyword evidence="9" id="KW-1185">Reference proteome</keyword>
<dbReference type="PRINTS" id="PR00723">
    <property type="entry name" value="SUBTILISIN"/>
</dbReference>
<dbReference type="InterPro" id="IPR000209">
    <property type="entry name" value="Peptidase_S8/S53_dom"/>
</dbReference>
<evidence type="ECO:0000313" key="9">
    <source>
        <dbReference type="Proteomes" id="UP001157946"/>
    </source>
</evidence>
<keyword evidence="3" id="KW-0378">Hydrolase</keyword>
<dbReference type="InterPro" id="IPR023828">
    <property type="entry name" value="Peptidase_S8_Ser-AS"/>
</dbReference>
<reference evidence="8" key="1">
    <citation type="submission" date="2017-05" db="EMBL/GenBank/DDBJ databases">
        <authorList>
            <person name="Varghese N."/>
            <person name="Submissions S."/>
        </authorList>
    </citation>
    <scope>NUCLEOTIDE SEQUENCE</scope>
    <source>
        <strain evidence="8">DSM 45262</strain>
    </source>
</reference>
<organism evidence="8 9">
    <name type="scientific">Laceyella tengchongensis</name>
    <dbReference type="NCBI Taxonomy" id="574699"/>
    <lineage>
        <taxon>Bacteria</taxon>
        <taxon>Bacillati</taxon>
        <taxon>Bacillota</taxon>
        <taxon>Bacilli</taxon>
        <taxon>Bacillales</taxon>
        <taxon>Thermoactinomycetaceae</taxon>
        <taxon>Laceyella</taxon>
    </lineage>
</organism>
<evidence type="ECO:0000256" key="6">
    <source>
        <dbReference type="SAM" id="SignalP"/>
    </source>
</evidence>
<evidence type="ECO:0000256" key="4">
    <source>
        <dbReference type="ARBA" id="ARBA00022825"/>
    </source>
</evidence>
<evidence type="ECO:0000256" key="5">
    <source>
        <dbReference type="PROSITE-ProRule" id="PRU01240"/>
    </source>
</evidence>
<dbReference type="InterPro" id="IPR036852">
    <property type="entry name" value="Peptidase_S8/S53_dom_sf"/>
</dbReference>
<comment type="caution">
    <text evidence="5">Lacks conserved residue(s) required for the propagation of feature annotation.</text>
</comment>
<dbReference type="PROSITE" id="PS51892">
    <property type="entry name" value="SUBTILASE"/>
    <property type="match status" value="1"/>
</dbReference>
<dbReference type="PANTHER" id="PTHR43806:SF11">
    <property type="entry name" value="CEREVISIN-RELATED"/>
    <property type="match status" value="1"/>
</dbReference>
<accession>A0AA46AD73</accession>
<protein>
    <submittedName>
        <fullName evidence="8">Serine protease, subtilisin family</fullName>
    </submittedName>
</protein>
<dbReference type="SUPFAM" id="SSF52743">
    <property type="entry name" value="Subtilisin-like"/>
    <property type="match status" value="1"/>
</dbReference>
<feature type="chain" id="PRO_5041208785" evidence="6">
    <location>
        <begin position="34"/>
        <end position="463"/>
    </location>
</feature>
<dbReference type="GO" id="GO:0004252">
    <property type="term" value="F:serine-type endopeptidase activity"/>
    <property type="evidence" value="ECO:0007669"/>
    <property type="project" value="InterPro"/>
</dbReference>
<dbReference type="PROSITE" id="PS00138">
    <property type="entry name" value="SUBTILASE_SER"/>
    <property type="match status" value="1"/>
</dbReference>
<dbReference type="CDD" id="cd04843">
    <property type="entry name" value="Peptidases_S8_11"/>
    <property type="match status" value="1"/>
</dbReference>
<dbReference type="InterPro" id="IPR034073">
    <property type="entry name" value="Subtilisin_DY-like_dom"/>
</dbReference>
<dbReference type="Proteomes" id="UP001157946">
    <property type="component" value="Unassembled WGS sequence"/>
</dbReference>
<keyword evidence="2 8" id="KW-0645">Protease</keyword>
<keyword evidence="6" id="KW-0732">Signal</keyword>
<feature type="domain" description="Peptidase S8/S53" evidence="7">
    <location>
        <begin position="211"/>
        <end position="435"/>
    </location>
</feature>
<evidence type="ECO:0000259" key="7">
    <source>
        <dbReference type="Pfam" id="PF00082"/>
    </source>
</evidence>
<proteinExistence type="inferred from homology"/>
<dbReference type="AlphaFoldDB" id="A0AA46AD73"/>
<dbReference type="InterPro" id="IPR015500">
    <property type="entry name" value="Peptidase_S8_subtilisin-rel"/>
</dbReference>
<dbReference type="Gene3D" id="3.40.50.200">
    <property type="entry name" value="Peptidase S8/S53 domain"/>
    <property type="match status" value="1"/>
</dbReference>